<dbReference type="AlphaFoldDB" id="A0ABD3HUF2"/>
<proteinExistence type="predicted"/>
<protein>
    <submittedName>
        <fullName evidence="2">Uncharacterized protein</fullName>
    </submittedName>
</protein>
<dbReference type="Proteomes" id="UP001633002">
    <property type="component" value="Unassembled WGS sequence"/>
</dbReference>
<name>A0ABD3HUF2_9MARC</name>
<evidence type="ECO:0000313" key="2">
    <source>
        <dbReference type="EMBL" id="KAL3693974.1"/>
    </source>
</evidence>
<evidence type="ECO:0000256" key="1">
    <source>
        <dbReference type="SAM" id="MobiDB-lite"/>
    </source>
</evidence>
<accession>A0ABD3HUF2</accession>
<comment type="caution">
    <text evidence="2">The sequence shown here is derived from an EMBL/GenBank/DDBJ whole genome shotgun (WGS) entry which is preliminary data.</text>
</comment>
<sequence length="89" mass="9998">MQYHQVNSRRDQENSDSDIGNPASRSGRQVVLLYYLSSRNFRLNFDIFFITGCEWDVGGSKGAERSNVDCFKSTTFGLAGRSLPASLRV</sequence>
<keyword evidence="3" id="KW-1185">Reference proteome</keyword>
<evidence type="ECO:0000313" key="3">
    <source>
        <dbReference type="Proteomes" id="UP001633002"/>
    </source>
</evidence>
<gene>
    <name evidence="2" type="ORF">R1sor_007625</name>
</gene>
<feature type="region of interest" description="Disordered" evidence="1">
    <location>
        <begin position="1"/>
        <end position="24"/>
    </location>
</feature>
<reference evidence="2 3" key="1">
    <citation type="submission" date="2024-09" db="EMBL/GenBank/DDBJ databases">
        <title>Chromosome-scale assembly of Riccia sorocarpa.</title>
        <authorList>
            <person name="Paukszto L."/>
        </authorList>
    </citation>
    <scope>NUCLEOTIDE SEQUENCE [LARGE SCALE GENOMIC DNA]</scope>
    <source>
        <strain evidence="2">LP-2024</strain>
        <tissue evidence="2">Aerial parts of the thallus</tissue>
    </source>
</reference>
<dbReference type="EMBL" id="JBJQOH010000003">
    <property type="protein sequence ID" value="KAL3693974.1"/>
    <property type="molecule type" value="Genomic_DNA"/>
</dbReference>
<organism evidence="2 3">
    <name type="scientific">Riccia sorocarpa</name>
    <dbReference type="NCBI Taxonomy" id="122646"/>
    <lineage>
        <taxon>Eukaryota</taxon>
        <taxon>Viridiplantae</taxon>
        <taxon>Streptophyta</taxon>
        <taxon>Embryophyta</taxon>
        <taxon>Marchantiophyta</taxon>
        <taxon>Marchantiopsida</taxon>
        <taxon>Marchantiidae</taxon>
        <taxon>Marchantiales</taxon>
        <taxon>Ricciaceae</taxon>
        <taxon>Riccia</taxon>
    </lineage>
</organism>